<comment type="catalytic activity">
    <reaction evidence="8 9">
        <text>S-sulfanyl-L-cysteinyl-[protein] + uridine(34) in tRNA + AH2 + ATP = 2-thiouridine(34) in tRNA + L-cysteinyl-[protein] + A + AMP + diphosphate + H(+)</text>
        <dbReference type="Rhea" id="RHEA:47032"/>
        <dbReference type="Rhea" id="RHEA-COMP:10131"/>
        <dbReference type="Rhea" id="RHEA-COMP:11726"/>
        <dbReference type="Rhea" id="RHEA-COMP:11727"/>
        <dbReference type="Rhea" id="RHEA-COMP:11728"/>
        <dbReference type="ChEBI" id="CHEBI:13193"/>
        <dbReference type="ChEBI" id="CHEBI:15378"/>
        <dbReference type="ChEBI" id="CHEBI:17499"/>
        <dbReference type="ChEBI" id="CHEBI:29950"/>
        <dbReference type="ChEBI" id="CHEBI:30616"/>
        <dbReference type="ChEBI" id="CHEBI:33019"/>
        <dbReference type="ChEBI" id="CHEBI:61963"/>
        <dbReference type="ChEBI" id="CHEBI:65315"/>
        <dbReference type="ChEBI" id="CHEBI:87170"/>
        <dbReference type="ChEBI" id="CHEBI:456215"/>
        <dbReference type="EC" id="2.8.1.13"/>
    </reaction>
</comment>
<accession>R9A283</accession>
<dbReference type="Gene3D" id="3.40.50.620">
    <property type="entry name" value="HUPs"/>
    <property type="match status" value="1"/>
</dbReference>
<dbReference type="InterPro" id="IPR004506">
    <property type="entry name" value="MnmA-like"/>
</dbReference>
<keyword evidence="4 9" id="KW-0547">Nucleotide-binding</keyword>
<keyword evidence="9" id="KW-0963">Cytoplasm</keyword>
<evidence type="ECO:0000313" key="12">
    <source>
        <dbReference type="EMBL" id="EOQ96227.1"/>
    </source>
</evidence>
<feature type="active site" description="Cysteine persulfide intermediate" evidence="9">
    <location>
        <position position="209"/>
    </location>
</feature>
<dbReference type="NCBIfam" id="NF001138">
    <property type="entry name" value="PRK00143.1"/>
    <property type="match status" value="1"/>
</dbReference>
<dbReference type="AlphaFoldDB" id="R9A283"/>
<organism evidence="12 13">
    <name type="scientific">Leptospira wolbachii serovar Codice str. CDC</name>
    <dbReference type="NCBI Taxonomy" id="1218599"/>
    <lineage>
        <taxon>Bacteria</taxon>
        <taxon>Pseudomonadati</taxon>
        <taxon>Spirochaetota</taxon>
        <taxon>Spirochaetia</taxon>
        <taxon>Leptospirales</taxon>
        <taxon>Leptospiraceae</taxon>
        <taxon>Leptospira</taxon>
    </lineage>
</organism>
<dbReference type="GO" id="GO:0002143">
    <property type="term" value="P:tRNA wobble position uridine thiolation"/>
    <property type="evidence" value="ECO:0007669"/>
    <property type="project" value="TreeGrafter"/>
</dbReference>
<dbReference type="HAMAP" id="MF_00144">
    <property type="entry name" value="tRNA_thiouridyl_MnmA"/>
    <property type="match status" value="1"/>
</dbReference>
<evidence type="ECO:0000256" key="9">
    <source>
        <dbReference type="HAMAP-Rule" id="MF_00144"/>
    </source>
</evidence>
<dbReference type="GO" id="GO:0005524">
    <property type="term" value="F:ATP binding"/>
    <property type="evidence" value="ECO:0007669"/>
    <property type="project" value="UniProtKB-KW"/>
</dbReference>
<evidence type="ECO:0000256" key="1">
    <source>
        <dbReference type="ARBA" id="ARBA00022555"/>
    </source>
</evidence>
<name>R9A283_9LEPT</name>
<dbReference type="InterPro" id="IPR046884">
    <property type="entry name" value="MnmA-like_central"/>
</dbReference>
<dbReference type="Pfam" id="PF20259">
    <property type="entry name" value="tRNA_Me_trans_M"/>
    <property type="match status" value="1"/>
</dbReference>
<dbReference type="InterPro" id="IPR046885">
    <property type="entry name" value="MnmA-like_C"/>
</dbReference>
<evidence type="ECO:0000256" key="4">
    <source>
        <dbReference type="ARBA" id="ARBA00022741"/>
    </source>
</evidence>
<feature type="binding site" evidence="9">
    <location>
        <position position="43"/>
    </location>
    <ligand>
        <name>ATP</name>
        <dbReference type="ChEBI" id="CHEBI:30616"/>
    </ligand>
</feature>
<dbReference type="SUPFAM" id="SSF52402">
    <property type="entry name" value="Adenine nucleotide alpha hydrolases-like"/>
    <property type="match status" value="1"/>
</dbReference>
<protein>
    <recommendedName>
        <fullName evidence="9">tRNA-specific 2-thiouridylase MnmA</fullName>
        <ecNumber evidence="9">2.8.1.13</ecNumber>
    </recommendedName>
</protein>
<comment type="caution">
    <text evidence="9">Lacks conserved residue(s) required for the propagation of feature annotation.</text>
</comment>
<feature type="region of interest" description="Interaction with tRNA" evidence="9">
    <location>
        <begin position="159"/>
        <end position="161"/>
    </location>
</feature>
<evidence type="ECO:0000313" key="13">
    <source>
        <dbReference type="Proteomes" id="UP000013984"/>
    </source>
</evidence>
<keyword evidence="7" id="KW-1015">Disulfide bond</keyword>
<sequence length="387" mass="43116">MFTPKTKVKEKEKIIVAMSGGVDSAVAAGLLMEAGYDVIGVNLRTWEYEAPACDTTKKSCCSPEDIRDARDVGLSLNIPFYVIKMEKVFGERVIDRFINDYKDGRTPNPCVECNTFVKFGALFEQAKVLGIEKIATGHYARVIEVDGRFAIRNAVDMKKNQAYYLYGLSQENIRNTVFPLGEMDKTQVREIAKRMGLPVAEKPESQEICFIPENDYRSFLKKKGMEFTPGFFKLASGQIIGKHQGKEGFTIGQRKGLGIAWKNPLYVLSIEDDGTVVLGEEEETVSESFVLEEITYQALSPMEVGETKEMKVQIRYRSAPVHCLVTSLGNTWKVEFLEDVKSVTPGQSATFYAPNGDYLLAGGIIQKGSITRKVKKSSVLEAESVTI</sequence>
<evidence type="ECO:0000256" key="7">
    <source>
        <dbReference type="ARBA" id="ARBA00023157"/>
    </source>
</evidence>
<dbReference type="Proteomes" id="UP000013984">
    <property type="component" value="Unassembled WGS sequence"/>
</dbReference>
<feature type="domain" description="tRNA-specific 2-thiouridylase MnmA-like central" evidence="11">
    <location>
        <begin position="218"/>
        <end position="274"/>
    </location>
</feature>
<keyword evidence="3 9" id="KW-0819">tRNA processing</keyword>
<dbReference type="GO" id="GO:0032259">
    <property type="term" value="P:methylation"/>
    <property type="evidence" value="ECO:0007669"/>
    <property type="project" value="UniProtKB-KW"/>
</dbReference>
<reference evidence="12" key="1">
    <citation type="submission" date="2013-04" db="EMBL/GenBank/DDBJ databases">
        <authorList>
            <person name="Harkins D.M."/>
            <person name="Durkin A.S."/>
            <person name="Brinkac L.M."/>
            <person name="Haft D.H."/>
            <person name="Selengut J.D."/>
            <person name="Sanka R."/>
            <person name="DePew J."/>
            <person name="Purushe J."/>
            <person name="Galloway R.L."/>
            <person name="Vinetz J.M."/>
            <person name="Sutton G.G."/>
            <person name="Nierman W.C."/>
            <person name="Fouts D.E."/>
        </authorList>
    </citation>
    <scope>NUCLEOTIDE SEQUENCE [LARGE SCALE GENOMIC DNA]</scope>
    <source>
        <strain evidence="12">CDC</strain>
    </source>
</reference>
<evidence type="ECO:0000259" key="10">
    <source>
        <dbReference type="Pfam" id="PF20258"/>
    </source>
</evidence>
<dbReference type="EC" id="2.8.1.13" evidence="9"/>
<feature type="active site" description="Nucleophile" evidence="9">
    <location>
        <position position="113"/>
    </location>
</feature>
<evidence type="ECO:0000256" key="5">
    <source>
        <dbReference type="ARBA" id="ARBA00022840"/>
    </source>
</evidence>
<feature type="binding site" evidence="9">
    <location>
        <begin position="17"/>
        <end position="24"/>
    </location>
    <ligand>
        <name>ATP</name>
        <dbReference type="ChEBI" id="CHEBI:30616"/>
    </ligand>
</feature>
<dbReference type="STRING" id="1218599.LEP1GSC195_1974"/>
<evidence type="ECO:0000259" key="11">
    <source>
        <dbReference type="Pfam" id="PF20259"/>
    </source>
</evidence>
<keyword evidence="5 9" id="KW-0067">ATP-binding</keyword>
<feature type="domain" description="tRNA-specific 2-thiouridylase MnmA-like C-terminal" evidence="10">
    <location>
        <begin position="289"/>
        <end position="365"/>
    </location>
</feature>
<feature type="site" description="Interaction with tRNA" evidence="9">
    <location>
        <position position="138"/>
    </location>
</feature>
<dbReference type="Pfam" id="PF20258">
    <property type="entry name" value="tRNA_Me_trans_C"/>
    <property type="match status" value="1"/>
</dbReference>
<dbReference type="Gene3D" id="2.40.30.10">
    <property type="entry name" value="Translation factors"/>
    <property type="match status" value="1"/>
</dbReference>
<comment type="function">
    <text evidence="9">Catalyzes the 2-thiolation of uridine at the wobble position (U34) of tRNA, leading to the formation of s(2)U34.</text>
</comment>
<proteinExistence type="inferred from homology"/>
<keyword evidence="12" id="KW-0489">Methyltransferase</keyword>
<keyword evidence="13" id="KW-1185">Reference proteome</keyword>
<dbReference type="Gene3D" id="2.30.30.280">
    <property type="entry name" value="Adenine nucleotide alpha hydrolases-like domains"/>
    <property type="match status" value="1"/>
</dbReference>
<comment type="similarity">
    <text evidence="9">Belongs to the MnmA/TRMU family.</text>
</comment>
<dbReference type="InterPro" id="IPR014729">
    <property type="entry name" value="Rossmann-like_a/b/a_fold"/>
</dbReference>
<evidence type="ECO:0000256" key="3">
    <source>
        <dbReference type="ARBA" id="ARBA00022694"/>
    </source>
</evidence>
<feature type="region of interest" description="Interaction with tRNA" evidence="9">
    <location>
        <begin position="315"/>
        <end position="316"/>
    </location>
</feature>
<feature type="site" description="Interaction with tRNA" evidence="9">
    <location>
        <position position="347"/>
    </location>
</feature>
<dbReference type="EMBL" id="AOGZ02000014">
    <property type="protein sequence ID" value="EOQ96227.1"/>
    <property type="molecule type" value="Genomic_DNA"/>
</dbReference>
<dbReference type="PANTHER" id="PTHR11933">
    <property type="entry name" value="TRNA 5-METHYLAMINOMETHYL-2-THIOURIDYLATE -METHYLTRANSFERASE"/>
    <property type="match status" value="1"/>
</dbReference>
<dbReference type="NCBIfam" id="TIGR00420">
    <property type="entry name" value="trmU"/>
    <property type="match status" value="1"/>
</dbReference>
<dbReference type="CDD" id="cd01998">
    <property type="entry name" value="MnmA_TRMU-like"/>
    <property type="match status" value="1"/>
</dbReference>
<dbReference type="GO" id="GO:0005737">
    <property type="term" value="C:cytoplasm"/>
    <property type="evidence" value="ECO:0007669"/>
    <property type="project" value="UniProtKB-SubCell"/>
</dbReference>
<dbReference type="PANTHER" id="PTHR11933:SF5">
    <property type="entry name" value="MITOCHONDRIAL TRNA-SPECIFIC 2-THIOURIDYLASE 1"/>
    <property type="match status" value="1"/>
</dbReference>
<evidence type="ECO:0000256" key="8">
    <source>
        <dbReference type="ARBA" id="ARBA00051542"/>
    </source>
</evidence>
<keyword evidence="1 9" id="KW-0820">tRNA-binding</keyword>
<keyword evidence="6 9" id="KW-0694">RNA-binding</keyword>
<comment type="subcellular location">
    <subcellularLocation>
        <location evidence="9">Cytoplasm</location>
    </subcellularLocation>
</comment>
<keyword evidence="2 9" id="KW-0808">Transferase</keyword>
<dbReference type="GO" id="GO:0103016">
    <property type="term" value="F:tRNA-uridine 2-sulfurtransferase activity"/>
    <property type="evidence" value="ECO:0007669"/>
    <property type="project" value="UniProtKB-EC"/>
</dbReference>
<comment type="caution">
    <text evidence="12">The sequence shown here is derived from an EMBL/GenBank/DDBJ whole genome shotgun (WGS) entry which is preliminary data.</text>
</comment>
<evidence type="ECO:0000256" key="2">
    <source>
        <dbReference type="ARBA" id="ARBA00022679"/>
    </source>
</evidence>
<feature type="binding site" evidence="9">
    <location>
        <position position="137"/>
    </location>
    <ligand>
        <name>ATP</name>
        <dbReference type="ChEBI" id="CHEBI:30616"/>
    </ligand>
</feature>
<dbReference type="InterPro" id="IPR023382">
    <property type="entry name" value="MnmA-like_central_sf"/>
</dbReference>
<gene>
    <name evidence="12" type="primary">trmU</name>
    <name evidence="9" type="synonym">mnmA</name>
    <name evidence="12" type="ORF">LEP1GSC195_1974</name>
</gene>
<dbReference type="Pfam" id="PF03054">
    <property type="entry name" value="tRNA_Me_trans"/>
    <property type="match status" value="1"/>
</dbReference>
<dbReference type="GO" id="GO:0008168">
    <property type="term" value="F:methyltransferase activity"/>
    <property type="evidence" value="ECO:0007669"/>
    <property type="project" value="UniProtKB-KW"/>
</dbReference>
<dbReference type="FunFam" id="3.40.50.620:FF:000115">
    <property type="entry name" value="tRNA-specific 2-thiouridylase MnmA"/>
    <property type="match status" value="1"/>
</dbReference>
<dbReference type="GO" id="GO:0000049">
    <property type="term" value="F:tRNA binding"/>
    <property type="evidence" value="ECO:0007669"/>
    <property type="project" value="UniProtKB-KW"/>
</dbReference>
<evidence type="ECO:0000256" key="6">
    <source>
        <dbReference type="ARBA" id="ARBA00022884"/>
    </source>
</evidence>